<dbReference type="Proteomes" id="UP000010802">
    <property type="component" value="Chromosome"/>
</dbReference>
<dbReference type="STRING" id="1209989.TepRe1_1484"/>
<evidence type="ECO:0000256" key="1">
    <source>
        <dbReference type="ARBA" id="ARBA00022898"/>
    </source>
</evidence>
<dbReference type="PANTHER" id="PTHR10146:SF14">
    <property type="entry name" value="PYRIDOXAL PHOSPHATE HOMEOSTASIS PROTEIN"/>
    <property type="match status" value="1"/>
</dbReference>
<feature type="domain" description="Alanine racemase N-terminal" evidence="5">
    <location>
        <begin position="8"/>
        <end position="228"/>
    </location>
</feature>
<proteinExistence type="inferred from homology"/>
<comment type="similarity">
    <text evidence="2 4">Belongs to the pyridoxal phosphate-binding protein YggS/PROSC family.</text>
</comment>
<evidence type="ECO:0000313" key="6">
    <source>
        <dbReference type="EMBL" id="CCP26369.1"/>
    </source>
</evidence>
<dbReference type="KEGG" id="tep:TepRe1_1484"/>
<dbReference type="eggNOG" id="COG0325">
    <property type="taxonomic scope" value="Bacteria"/>
</dbReference>
<evidence type="ECO:0000256" key="2">
    <source>
        <dbReference type="HAMAP-Rule" id="MF_02087"/>
    </source>
</evidence>
<evidence type="ECO:0000259" key="5">
    <source>
        <dbReference type="Pfam" id="PF01168"/>
    </source>
</evidence>
<dbReference type="NCBIfam" id="TIGR00044">
    <property type="entry name" value="YggS family pyridoxal phosphate-dependent enzyme"/>
    <property type="match status" value="1"/>
</dbReference>
<feature type="modified residue" description="N6-(pyridoxal phosphate)lysine" evidence="2 3">
    <location>
        <position position="36"/>
    </location>
</feature>
<dbReference type="PIRSF" id="PIRSF004848">
    <property type="entry name" value="YBL036c_PLPDEIII"/>
    <property type="match status" value="1"/>
</dbReference>
<dbReference type="PATRIC" id="fig|1209989.3.peg.1830"/>
<dbReference type="HAMAP" id="MF_02087">
    <property type="entry name" value="PLP_homeostasis"/>
    <property type="match status" value="1"/>
</dbReference>
<dbReference type="InterPro" id="IPR011078">
    <property type="entry name" value="PyrdxlP_homeostasis"/>
</dbReference>
<dbReference type="Gene3D" id="3.20.20.10">
    <property type="entry name" value="Alanine racemase"/>
    <property type="match status" value="1"/>
</dbReference>
<dbReference type="EMBL" id="HF563609">
    <property type="protein sequence ID" value="CCP26369.1"/>
    <property type="molecule type" value="Genomic_DNA"/>
</dbReference>
<dbReference type="Pfam" id="PF01168">
    <property type="entry name" value="Ala_racemase_N"/>
    <property type="match status" value="1"/>
</dbReference>
<evidence type="ECO:0000256" key="3">
    <source>
        <dbReference type="PIRSR" id="PIRSR004848-1"/>
    </source>
</evidence>
<reference evidence="7" key="1">
    <citation type="journal article" date="2013" name="Genome Announc.">
        <title>First genome sequence of a syntrophic acetate-oxidizing bacterium, Tepidanaerobacter acetatoxydans strain Re1.</title>
        <authorList>
            <person name="Manzoor S."/>
            <person name="Bongcam-Rudloff E."/>
            <person name="Schnurer A."/>
            <person name="Muller B."/>
        </authorList>
    </citation>
    <scope>NUCLEOTIDE SEQUENCE [LARGE SCALE GENOMIC DNA]</scope>
    <source>
        <strain evidence="7">Re1</strain>
    </source>
</reference>
<gene>
    <name evidence="6" type="ordered locus">TEPIRE1_1597</name>
</gene>
<comment type="cofactor">
    <cofactor evidence="3">
        <name>pyridoxal 5'-phosphate</name>
        <dbReference type="ChEBI" id="CHEBI:597326"/>
    </cofactor>
</comment>
<dbReference type="CDD" id="cd00635">
    <property type="entry name" value="PLPDE_III_YBL036c_like"/>
    <property type="match status" value="1"/>
</dbReference>
<accession>F4LVW2</accession>
<accession>L0S1K7</accession>
<dbReference type="OrthoDB" id="9804072at2"/>
<protein>
    <recommendedName>
        <fullName evidence="2">Pyridoxal phosphate homeostasis protein</fullName>
        <shortName evidence="2">PLP homeostasis protein</shortName>
    </recommendedName>
</protein>
<dbReference type="PANTHER" id="PTHR10146">
    <property type="entry name" value="PROLINE SYNTHETASE CO-TRANSCRIBED BACTERIAL HOMOLOG PROTEIN"/>
    <property type="match status" value="1"/>
</dbReference>
<comment type="function">
    <text evidence="2">Pyridoxal 5'-phosphate (PLP)-binding protein, which is involved in PLP homeostasis.</text>
</comment>
<sequence>MSLLEENIANIKSRIKFAAERAGRNPENIDIVAVTKTIPPEIIQKAVDSGLVLLGENRVQEARDKKELVNGNVQWHLIGHLQRNKVKMALGLFSMIQSIDSLPLAEEIQKRAEQIQQTVDVLVQVNIGREKTKYGVDPDNTKSFIEKIALFPNLRVRGLMAIAPFKQNPEDVRPYFRQLREIFKNIKQTHIDNVNMEYLSMGMSNDFEVAVEEGANMVRIGTGIFGVREK</sequence>
<dbReference type="AlphaFoldDB" id="F4LVW2"/>
<keyword evidence="1 2" id="KW-0663">Pyridoxal phosphate</keyword>
<evidence type="ECO:0000313" key="7">
    <source>
        <dbReference type="Proteomes" id="UP000010802"/>
    </source>
</evidence>
<dbReference type="SUPFAM" id="SSF51419">
    <property type="entry name" value="PLP-binding barrel"/>
    <property type="match status" value="1"/>
</dbReference>
<dbReference type="InterPro" id="IPR029066">
    <property type="entry name" value="PLP-binding_barrel"/>
</dbReference>
<keyword evidence="7" id="KW-1185">Reference proteome</keyword>
<dbReference type="FunFam" id="3.20.20.10:FF:000018">
    <property type="entry name" value="Pyridoxal phosphate homeostasis protein"/>
    <property type="match status" value="1"/>
</dbReference>
<organism evidence="6 7">
    <name type="scientific">Tepidanaerobacter acetatoxydans (strain DSM 21804 / JCM 16047 / Re1)</name>
    <dbReference type="NCBI Taxonomy" id="1209989"/>
    <lineage>
        <taxon>Bacteria</taxon>
        <taxon>Bacillati</taxon>
        <taxon>Bacillota</taxon>
        <taxon>Clostridia</taxon>
        <taxon>Thermosediminibacterales</taxon>
        <taxon>Tepidanaerobacteraceae</taxon>
        <taxon>Tepidanaerobacter</taxon>
    </lineage>
</organism>
<evidence type="ECO:0000256" key="4">
    <source>
        <dbReference type="RuleBase" id="RU004514"/>
    </source>
</evidence>
<dbReference type="GO" id="GO:0030170">
    <property type="term" value="F:pyridoxal phosphate binding"/>
    <property type="evidence" value="ECO:0007669"/>
    <property type="project" value="UniProtKB-UniRule"/>
</dbReference>
<name>F4LVW2_TEPAE</name>
<dbReference type="RefSeq" id="WP_013778553.1">
    <property type="nucleotide sequence ID" value="NC_015519.1"/>
</dbReference>
<dbReference type="InterPro" id="IPR001608">
    <property type="entry name" value="Ala_racemase_N"/>
</dbReference>
<dbReference type="HOGENOM" id="CLU_059988_1_0_9"/>
<dbReference type="KEGG" id="tae:TepiRe1_1597"/>